<feature type="domain" description="NADH-rubredoxin oxidoreductase C-terminal" evidence="27">
    <location>
        <begin position="338"/>
        <end position="402"/>
    </location>
</feature>
<dbReference type="InterPro" id="IPR017121">
    <property type="entry name" value="Nitrite_Rdtase_lsu"/>
</dbReference>
<evidence type="ECO:0000256" key="13">
    <source>
        <dbReference type="ARBA" id="ARBA00022784"/>
    </source>
</evidence>
<dbReference type="Gene3D" id="3.30.413.10">
    <property type="entry name" value="Sulfite Reductase Hemoprotein, domain 1"/>
    <property type="match status" value="1"/>
</dbReference>
<comment type="cofactor">
    <cofactor evidence="1">
        <name>siroheme</name>
        <dbReference type="ChEBI" id="CHEBI:60052"/>
    </cofactor>
</comment>
<evidence type="ECO:0000256" key="3">
    <source>
        <dbReference type="ARBA" id="ARBA00001974"/>
    </source>
</evidence>
<dbReference type="PRINTS" id="PR00397">
    <property type="entry name" value="SIROHAEM"/>
</dbReference>
<dbReference type="InterPro" id="IPR012744">
    <property type="entry name" value="Nitri_red_NirB"/>
</dbReference>
<evidence type="ECO:0000256" key="18">
    <source>
        <dbReference type="ARBA" id="ARBA00023063"/>
    </source>
</evidence>
<dbReference type="InterPro" id="IPR045854">
    <property type="entry name" value="NO2/SO3_Rdtase_4Fe4S_sf"/>
</dbReference>
<evidence type="ECO:0000256" key="5">
    <source>
        <dbReference type="ARBA" id="ARBA00005096"/>
    </source>
</evidence>
<comment type="function">
    <text evidence="4">Catalyzes the reduction of sulfite to sulfide, a step in the biosynthesis of sulfur-containing amino acids and cofactors.</text>
</comment>
<evidence type="ECO:0000256" key="19">
    <source>
        <dbReference type="ARBA" id="ARBA00034078"/>
    </source>
</evidence>
<sequence>MAALRIITDGGTGSSGGSGPDPRRILVIGGGIAGQAVVERVRERDTHVAITLLCGEDRLPYDRVSLSRILAEGEDASVLQLRPEAWYADRGVDVRLGSRVTALDADAGTATLATGEVLTFDRAVLCTGSDAFVPPIPGTDAPGVEVFRGPEDCEAIAAAVTAADAGRAVVIGGGLLGLEAAYGIATLGCPVTVVHLMDRLMERQLDAGAAALLAPAIEGLGVDVLLETSTTSIDAGPDGRVAGLTFADGTALRAGLVVVAVGIKPQAELARASGLAVERGIVVDDRMVTSHPKVLSVGECAQHRGVCHGIVAPIHEQAAVAADTLTGAADSAYLGSIPSAKLKVMGVGLVTAGEASGEREVLVADAGVYRKLVVDAEDRVVGTVLLGDTRGAELLLEAVRSGLEAPDPLALLAAASAATAAELPDAAQICNCNGVCKGDILKAITDGDLGSTQEVVSVTRAGAGCGSCKPLVTELLAHARGGAVEEATYLCPCKKLTRADIAGHVRDGGLQSVSEIATACGAGRDCGACKPGMAYLVSEINGNQHREERHARFINDRVHANIQNDGTFSVVPRMRGGVTTPAELRRIADVADKYDIPTVKVTGGQRIDLLGVRKEDLPAVWEELDMPSGHAYAKSVRTVKTCVGTTHCRFGLGDAMGVGIELETAMEGLYTPAKVKAAVTGCPRNCAEAYVKDIGLVAVEGGWEIYVGGAAGASVRKGDLLATVDTADEAQRVALAFLQYYREHADYLERTYTYMERVGPEAVQAEVLDPEKQEEYLERYRIAKAACDPDPWKERHAPATPKQFASLDTAPALLPVGPPAGAEA</sequence>
<feature type="region of interest" description="Disordered" evidence="22">
    <location>
        <begin position="791"/>
        <end position="824"/>
    </location>
</feature>
<keyword evidence="17" id="KW-0411">Iron-sulfur</keyword>
<comment type="cofactor">
    <cofactor evidence="2">
        <name>[4Fe-4S] cluster</name>
        <dbReference type="ChEBI" id="CHEBI:49883"/>
    </cofactor>
</comment>
<comment type="cofactor">
    <cofactor evidence="19">
        <name>[2Fe-2S] cluster</name>
        <dbReference type="ChEBI" id="CHEBI:190135"/>
    </cofactor>
</comment>
<gene>
    <name evidence="28" type="primary">nirB</name>
    <name evidence="28" type="ORF">NBH00_03555</name>
</gene>
<evidence type="ECO:0000259" key="24">
    <source>
        <dbReference type="Pfam" id="PF03460"/>
    </source>
</evidence>
<accession>A0ABY5DVG2</accession>
<dbReference type="SUPFAM" id="SSF55124">
    <property type="entry name" value="Nitrite/Sulfite reductase N-terminal domain-like"/>
    <property type="match status" value="1"/>
</dbReference>
<evidence type="ECO:0000256" key="15">
    <source>
        <dbReference type="ARBA" id="ARBA00023002"/>
    </source>
</evidence>
<dbReference type="Gene3D" id="3.50.50.60">
    <property type="entry name" value="FAD/NAD(P)-binding domain"/>
    <property type="match status" value="2"/>
</dbReference>
<dbReference type="PRINTS" id="PR00368">
    <property type="entry name" value="FADPNR"/>
</dbReference>
<keyword evidence="13" id="KW-0883">Thioether bond</keyword>
<evidence type="ECO:0000259" key="25">
    <source>
        <dbReference type="Pfam" id="PF04324"/>
    </source>
</evidence>
<dbReference type="InterPro" id="IPR023753">
    <property type="entry name" value="FAD/NAD-binding_dom"/>
</dbReference>
<evidence type="ECO:0000256" key="12">
    <source>
        <dbReference type="ARBA" id="ARBA00022723"/>
    </source>
</evidence>
<feature type="domain" description="BFD-like [2Fe-2S]-binding" evidence="25">
    <location>
        <begin position="489"/>
        <end position="538"/>
    </location>
</feature>
<dbReference type="InterPro" id="IPR036188">
    <property type="entry name" value="FAD/NAD-bd_sf"/>
</dbReference>
<evidence type="ECO:0000256" key="4">
    <source>
        <dbReference type="ARBA" id="ARBA00003247"/>
    </source>
</evidence>
<evidence type="ECO:0000256" key="10">
    <source>
        <dbReference type="ARBA" id="ARBA00022630"/>
    </source>
</evidence>
<dbReference type="PROSITE" id="PS00365">
    <property type="entry name" value="NIR_SIR"/>
    <property type="match status" value="1"/>
</dbReference>
<dbReference type="InterPro" id="IPR005117">
    <property type="entry name" value="NiRdtase/SiRdtase_haem-b_fer"/>
</dbReference>
<dbReference type="PIRSF" id="PIRSF037149">
    <property type="entry name" value="NirB"/>
    <property type="match status" value="1"/>
</dbReference>
<keyword evidence="11" id="KW-0001">2Fe-2S</keyword>
<feature type="domain" description="Nitrite/Sulfite reductase ferredoxin-like" evidence="24">
    <location>
        <begin position="563"/>
        <end position="625"/>
    </location>
</feature>
<evidence type="ECO:0000256" key="14">
    <source>
        <dbReference type="ARBA" id="ARBA00022827"/>
    </source>
</evidence>
<dbReference type="CDD" id="cd19943">
    <property type="entry name" value="NirB_Fer2_BFD-like_1"/>
    <property type="match status" value="1"/>
</dbReference>
<dbReference type="InterPro" id="IPR041575">
    <property type="entry name" value="Rubredoxin_C"/>
</dbReference>
<dbReference type="NCBIfam" id="TIGR02374">
    <property type="entry name" value="nitri_red_nirB"/>
    <property type="match status" value="1"/>
</dbReference>
<feature type="region of interest" description="Disordered" evidence="22">
    <location>
        <begin position="1"/>
        <end position="21"/>
    </location>
</feature>
<comment type="similarity">
    <text evidence="6">Belongs to the nitrite and sulfite reductase 4Fe-4S domain family.</text>
</comment>
<evidence type="ECO:0000256" key="6">
    <source>
        <dbReference type="ARBA" id="ARBA00010429"/>
    </source>
</evidence>
<comment type="cofactor">
    <cofactor evidence="3 21">
        <name>FAD</name>
        <dbReference type="ChEBI" id="CHEBI:57692"/>
    </cofactor>
</comment>
<dbReference type="Gene3D" id="3.30.390.30">
    <property type="match status" value="1"/>
</dbReference>
<dbReference type="InterPro" id="IPR006066">
    <property type="entry name" value="NO2/SO3_Rdtase_FeS/sirohaem_BS"/>
</dbReference>
<feature type="compositionally biased region" description="Gly residues" evidence="22">
    <location>
        <begin position="10"/>
        <end position="19"/>
    </location>
</feature>
<organism evidence="28 29">
    <name type="scientific">Paraconexibacter antarcticus</name>
    <dbReference type="NCBI Taxonomy" id="2949664"/>
    <lineage>
        <taxon>Bacteria</taxon>
        <taxon>Bacillati</taxon>
        <taxon>Actinomycetota</taxon>
        <taxon>Thermoleophilia</taxon>
        <taxon>Solirubrobacterales</taxon>
        <taxon>Paraconexibacteraceae</taxon>
        <taxon>Paraconexibacter</taxon>
    </lineage>
</organism>
<evidence type="ECO:0000256" key="1">
    <source>
        <dbReference type="ARBA" id="ARBA00001929"/>
    </source>
</evidence>
<dbReference type="EMBL" id="CP098502">
    <property type="protein sequence ID" value="UTI65293.1"/>
    <property type="molecule type" value="Genomic_DNA"/>
</dbReference>
<proteinExistence type="inferred from homology"/>
<dbReference type="InterPro" id="IPR036136">
    <property type="entry name" value="Nit/Sulf_reduc_fer-like_dom_sf"/>
</dbReference>
<comment type="catalytic activity">
    <reaction evidence="20">
        <text>hydrogen sulfide + 6 oxidized [2Fe-2S]-[ferredoxin] + 3 H2O = sulfite + 6 reduced [2Fe-2S]-[ferredoxin] + 7 H(+)</text>
        <dbReference type="Rhea" id="RHEA:23132"/>
        <dbReference type="Rhea" id="RHEA-COMP:10000"/>
        <dbReference type="Rhea" id="RHEA-COMP:10001"/>
        <dbReference type="ChEBI" id="CHEBI:15377"/>
        <dbReference type="ChEBI" id="CHEBI:15378"/>
        <dbReference type="ChEBI" id="CHEBI:17359"/>
        <dbReference type="ChEBI" id="CHEBI:29919"/>
        <dbReference type="ChEBI" id="CHEBI:33737"/>
        <dbReference type="ChEBI" id="CHEBI:33738"/>
        <dbReference type="EC" id="1.8.7.1"/>
    </reaction>
</comment>
<dbReference type="InterPro" id="IPR007419">
    <property type="entry name" value="BFD-like_2Fe2S-bd_dom"/>
</dbReference>
<evidence type="ECO:0000256" key="8">
    <source>
        <dbReference type="ARBA" id="ARBA00022485"/>
    </source>
</evidence>
<dbReference type="PANTHER" id="PTHR43809:SF1">
    <property type="entry name" value="NITRITE REDUCTASE (NADH) LARGE SUBUNIT"/>
    <property type="match status" value="1"/>
</dbReference>
<feature type="compositionally biased region" description="Low complexity" evidence="22">
    <location>
        <begin position="810"/>
        <end position="824"/>
    </location>
</feature>
<dbReference type="Pfam" id="PF04324">
    <property type="entry name" value="Fer2_BFD"/>
    <property type="match status" value="2"/>
</dbReference>
<protein>
    <recommendedName>
        <fullName evidence="7">assimilatory sulfite reductase (ferredoxin)</fullName>
        <ecNumber evidence="7">1.8.7.1</ecNumber>
    </recommendedName>
</protein>
<evidence type="ECO:0000256" key="2">
    <source>
        <dbReference type="ARBA" id="ARBA00001966"/>
    </source>
</evidence>
<evidence type="ECO:0000256" key="11">
    <source>
        <dbReference type="ARBA" id="ARBA00022714"/>
    </source>
</evidence>
<evidence type="ECO:0000256" key="17">
    <source>
        <dbReference type="ARBA" id="ARBA00023014"/>
    </source>
</evidence>
<dbReference type="Pfam" id="PF03460">
    <property type="entry name" value="NIR_SIR_ferr"/>
    <property type="match status" value="1"/>
</dbReference>
<dbReference type="PRINTS" id="PR00411">
    <property type="entry name" value="PNDRDTASEI"/>
</dbReference>
<evidence type="ECO:0000313" key="29">
    <source>
        <dbReference type="Proteomes" id="UP001056035"/>
    </source>
</evidence>
<reference evidence="28 29" key="1">
    <citation type="submission" date="2022-06" db="EMBL/GenBank/DDBJ databases">
        <title>Paraconexibacter antarcticus.</title>
        <authorList>
            <person name="Kim C.S."/>
        </authorList>
    </citation>
    <scope>NUCLEOTIDE SEQUENCE [LARGE SCALE GENOMIC DNA]</scope>
    <source>
        <strain evidence="28 29">02-257</strain>
    </source>
</reference>
<dbReference type="PANTHER" id="PTHR43809">
    <property type="entry name" value="NITRITE REDUCTASE (NADH) LARGE SUBUNIT"/>
    <property type="match status" value="1"/>
</dbReference>
<evidence type="ECO:0000259" key="23">
    <source>
        <dbReference type="Pfam" id="PF01077"/>
    </source>
</evidence>
<dbReference type="Proteomes" id="UP001056035">
    <property type="component" value="Chromosome"/>
</dbReference>
<keyword evidence="18 21" id="KW-0534">Nitrate assimilation</keyword>
<keyword evidence="12" id="KW-0479">Metal-binding</keyword>
<keyword evidence="14 21" id="KW-0274">FAD</keyword>
<dbReference type="InterPro" id="IPR052034">
    <property type="entry name" value="NasD-like"/>
</dbReference>
<keyword evidence="8" id="KW-0004">4Fe-4S</keyword>
<dbReference type="SUPFAM" id="SSF51905">
    <property type="entry name" value="FAD/NAD(P)-binding domain"/>
    <property type="match status" value="2"/>
</dbReference>
<dbReference type="Gene3D" id="3.90.480.20">
    <property type="match status" value="1"/>
</dbReference>
<feature type="domain" description="FAD/NAD(P)-binding" evidence="26">
    <location>
        <begin position="24"/>
        <end position="308"/>
    </location>
</feature>
<evidence type="ECO:0000256" key="20">
    <source>
        <dbReference type="ARBA" id="ARBA00049518"/>
    </source>
</evidence>
<comment type="pathway">
    <text evidence="5">Nitrogen metabolism; nitrate reduction (assimilation).</text>
</comment>
<dbReference type="InterPro" id="IPR006067">
    <property type="entry name" value="NO2/SO3_Rdtase_4Fe4S_dom"/>
</dbReference>
<keyword evidence="16" id="KW-0408">Iron</keyword>
<dbReference type="RefSeq" id="WP_254571979.1">
    <property type="nucleotide sequence ID" value="NZ_CP098502.1"/>
</dbReference>
<dbReference type="Pfam" id="PF18267">
    <property type="entry name" value="Rubredoxin_C"/>
    <property type="match status" value="1"/>
</dbReference>
<keyword evidence="9" id="KW-0349">Heme</keyword>
<dbReference type="SUPFAM" id="SSF56014">
    <property type="entry name" value="Nitrite and sulphite reductase 4Fe-4S domain-like"/>
    <property type="match status" value="1"/>
</dbReference>
<keyword evidence="15" id="KW-0560">Oxidoreductase</keyword>
<dbReference type="InterPro" id="IPR016156">
    <property type="entry name" value="FAD/NAD-linked_Rdtase_dimer_sf"/>
</dbReference>
<keyword evidence="10 21" id="KW-0285">Flavoprotein</keyword>
<evidence type="ECO:0000256" key="16">
    <source>
        <dbReference type="ARBA" id="ARBA00023004"/>
    </source>
</evidence>
<dbReference type="Pfam" id="PF01077">
    <property type="entry name" value="NIR_SIR"/>
    <property type="match status" value="1"/>
</dbReference>
<keyword evidence="29" id="KW-1185">Reference proteome</keyword>
<evidence type="ECO:0000256" key="21">
    <source>
        <dbReference type="PIRNR" id="PIRNR037149"/>
    </source>
</evidence>
<evidence type="ECO:0000256" key="9">
    <source>
        <dbReference type="ARBA" id="ARBA00022617"/>
    </source>
</evidence>
<dbReference type="EC" id="1.8.7.1" evidence="7"/>
<evidence type="ECO:0000259" key="26">
    <source>
        <dbReference type="Pfam" id="PF07992"/>
    </source>
</evidence>
<feature type="domain" description="Nitrite/sulphite reductase 4Fe-4S" evidence="23">
    <location>
        <begin position="633"/>
        <end position="771"/>
    </location>
</feature>
<evidence type="ECO:0000256" key="7">
    <source>
        <dbReference type="ARBA" id="ARBA00012353"/>
    </source>
</evidence>
<feature type="domain" description="BFD-like [2Fe-2S]-binding" evidence="25">
    <location>
        <begin position="429"/>
        <end position="477"/>
    </location>
</feature>
<dbReference type="Pfam" id="PF07992">
    <property type="entry name" value="Pyr_redox_2"/>
    <property type="match status" value="1"/>
</dbReference>
<evidence type="ECO:0000256" key="22">
    <source>
        <dbReference type="SAM" id="MobiDB-lite"/>
    </source>
</evidence>
<dbReference type="InterPro" id="IPR041854">
    <property type="entry name" value="BFD-like_2Fe2S-bd_dom_sf"/>
</dbReference>
<name>A0ABY5DVG2_9ACTN</name>
<evidence type="ECO:0000313" key="28">
    <source>
        <dbReference type="EMBL" id="UTI65293.1"/>
    </source>
</evidence>
<evidence type="ECO:0000259" key="27">
    <source>
        <dbReference type="Pfam" id="PF18267"/>
    </source>
</evidence>
<dbReference type="Gene3D" id="1.10.10.1100">
    <property type="entry name" value="BFD-like [2Fe-2S]-binding domain"/>
    <property type="match status" value="2"/>
</dbReference>